<feature type="transmembrane region" description="Helical" evidence="8">
    <location>
        <begin position="209"/>
        <end position="228"/>
    </location>
</feature>
<keyword evidence="7 8" id="KW-0472">Membrane</keyword>
<feature type="transmembrane region" description="Helical" evidence="8">
    <location>
        <begin position="412"/>
        <end position="433"/>
    </location>
</feature>
<feature type="transmembrane region" description="Helical" evidence="8">
    <location>
        <begin position="84"/>
        <end position="102"/>
    </location>
</feature>
<dbReference type="InterPro" id="IPR050297">
    <property type="entry name" value="LipidA_mod_glycosyltrf_83"/>
</dbReference>
<dbReference type="GO" id="GO:0006493">
    <property type="term" value="P:protein O-linked glycosylation"/>
    <property type="evidence" value="ECO:0007669"/>
    <property type="project" value="InterPro"/>
</dbReference>
<comment type="subcellular location">
    <subcellularLocation>
        <location evidence="1">Cell membrane</location>
        <topology evidence="1">Multi-pass membrane protein</topology>
    </subcellularLocation>
</comment>
<dbReference type="GO" id="GO:0016763">
    <property type="term" value="F:pentosyltransferase activity"/>
    <property type="evidence" value="ECO:0007669"/>
    <property type="project" value="TreeGrafter"/>
</dbReference>
<evidence type="ECO:0000256" key="1">
    <source>
        <dbReference type="ARBA" id="ARBA00004651"/>
    </source>
</evidence>
<feature type="transmembrane region" description="Helical" evidence="8">
    <location>
        <begin position="317"/>
        <end position="337"/>
    </location>
</feature>
<dbReference type="RefSeq" id="WP_092131009.1">
    <property type="nucleotide sequence ID" value="NZ_FNQK01000001.1"/>
</dbReference>
<dbReference type="Pfam" id="PF02366">
    <property type="entry name" value="PMT"/>
    <property type="match status" value="1"/>
</dbReference>
<evidence type="ECO:0000256" key="7">
    <source>
        <dbReference type="ARBA" id="ARBA00023136"/>
    </source>
</evidence>
<dbReference type="OrthoDB" id="8353433at2"/>
<keyword evidence="11" id="KW-1185">Reference proteome</keyword>
<dbReference type="GO" id="GO:0000030">
    <property type="term" value="F:mannosyltransferase activity"/>
    <property type="evidence" value="ECO:0007669"/>
    <property type="project" value="InterPro"/>
</dbReference>
<gene>
    <name evidence="10" type="ORF">SAMN04487990_10170</name>
</gene>
<dbReference type="EMBL" id="FNQK01000001">
    <property type="protein sequence ID" value="SDZ73002.1"/>
    <property type="molecule type" value="Genomic_DNA"/>
</dbReference>
<dbReference type="InterPro" id="IPR003342">
    <property type="entry name" value="ArnT-like_N"/>
</dbReference>
<dbReference type="PANTHER" id="PTHR33908">
    <property type="entry name" value="MANNOSYLTRANSFERASE YKCB-RELATED"/>
    <property type="match status" value="1"/>
</dbReference>
<feature type="transmembrane region" description="Helical" evidence="8">
    <location>
        <begin position="114"/>
        <end position="133"/>
    </location>
</feature>
<dbReference type="STRING" id="283786.SAMN04487990_10170"/>
<keyword evidence="6 8" id="KW-1133">Transmembrane helix</keyword>
<dbReference type="GO" id="GO:0009103">
    <property type="term" value="P:lipopolysaccharide biosynthetic process"/>
    <property type="evidence" value="ECO:0007669"/>
    <property type="project" value="UniProtKB-ARBA"/>
</dbReference>
<keyword evidence="3" id="KW-0328">Glycosyltransferase</keyword>
<dbReference type="PANTHER" id="PTHR33908:SF3">
    <property type="entry name" value="UNDECAPRENYL PHOSPHATE-ALPHA-4-AMINO-4-DEOXY-L-ARABINOSE ARABINOSYL TRANSFERASE"/>
    <property type="match status" value="1"/>
</dbReference>
<accession>A0A1H3VFT8</accession>
<evidence type="ECO:0000256" key="8">
    <source>
        <dbReference type="SAM" id="Phobius"/>
    </source>
</evidence>
<evidence type="ECO:0000313" key="11">
    <source>
        <dbReference type="Proteomes" id="UP000198846"/>
    </source>
</evidence>
<sequence>MPKLLKNYPILTICLLVAVMLLPNLDAIQVSIMEARNFITAREMVLNDNWLLTTMNEEPRYQKPPFPTWLTAFSGLVFGVDSVFGMRLPAVLLVMVVGIFMYKLSRSILKSRSHALINALIVVTSFYVIGIIIEAPWDIFAHGFMLVAIYHLHKLFNAKGMVWKHTLIAGIFIGFSLLSKGPVSFYALLLPFLLAYGFTLSYKNPKAKVFSFFSVLVIALVVGGWWYVYVRLNDPTTFNAITEKETGNWTSYNVRPFYYYWSFFTQSGLWTIPAVISLLYPYLKSRVSHFKAYKFSLLWTILAVVLLSIIPEKKSRYLMPVLIPLAFNIGFYIEYLIRRFKDLKDKRETLPVYFNFGLIATIGVAFPVVFYVLFKNDIQHHWLAFYIASLVLVSLGGLILQQLIKKNIKQVFLLSVLFFSAVFIVGLPLIGLFKNDNFRSVASLKSDNDKRGITLHALNYVAPETIWQYGDMMPQIHFSENAYQFPSTPKFGILTNRISPEELTLIKATYNVKEIGTYDLNQAKEGSKQYNDRLTNTFYILTKK</sequence>
<keyword evidence="5 8" id="KW-0812">Transmembrane</keyword>
<feature type="transmembrane region" description="Helical" evidence="8">
    <location>
        <begin position="380"/>
        <end position="400"/>
    </location>
</feature>
<evidence type="ECO:0000256" key="6">
    <source>
        <dbReference type="ARBA" id="ARBA00022989"/>
    </source>
</evidence>
<proteinExistence type="predicted"/>
<evidence type="ECO:0000256" key="4">
    <source>
        <dbReference type="ARBA" id="ARBA00022679"/>
    </source>
</evidence>
<evidence type="ECO:0000313" key="10">
    <source>
        <dbReference type="EMBL" id="SDZ73002.1"/>
    </source>
</evidence>
<dbReference type="AlphaFoldDB" id="A0A1H3VFT8"/>
<name>A0A1H3VFT8_BIZPA</name>
<feature type="transmembrane region" description="Helical" evidence="8">
    <location>
        <begin position="184"/>
        <end position="202"/>
    </location>
</feature>
<dbReference type="GO" id="GO:0010041">
    <property type="term" value="P:response to iron(III) ion"/>
    <property type="evidence" value="ECO:0007669"/>
    <property type="project" value="TreeGrafter"/>
</dbReference>
<organism evidence="10 11">
    <name type="scientific">Bizionia paragorgiae</name>
    <dbReference type="NCBI Taxonomy" id="283786"/>
    <lineage>
        <taxon>Bacteria</taxon>
        <taxon>Pseudomonadati</taxon>
        <taxon>Bacteroidota</taxon>
        <taxon>Flavobacteriia</taxon>
        <taxon>Flavobacteriales</taxon>
        <taxon>Flavobacteriaceae</taxon>
        <taxon>Bizionia</taxon>
    </lineage>
</organism>
<feature type="transmembrane region" description="Helical" evidence="8">
    <location>
        <begin position="292"/>
        <end position="311"/>
    </location>
</feature>
<evidence type="ECO:0000256" key="5">
    <source>
        <dbReference type="ARBA" id="ARBA00022692"/>
    </source>
</evidence>
<protein>
    <submittedName>
        <fullName evidence="10">4-amino-4-deoxy-L-arabinose transferase</fullName>
    </submittedName>
</protein>
<reference evidence="10 11" key="1">
    <citation type="submission" date="2016-10" db="EMBL/GenBank/DDBJ databases">
        <authorList>
            <person name="de Groot N.N."/>
        </authorList>
    </citation>
    <scope>NUCLEOTIDE SEQUENCE [LARGE SCALE GENOMIC DNA]</scope>
    <source>
        <strain evidence="10 11">DSM 23842</strain>
    </source>
</reference>
<dbReference type="Proteomes" id="UP000198846">
    <property type="component" value="Unassembled WGS sequence"/>
</dbReference>
<feature type="domain" description="ArnT-like N-terminal" evidence="9">
    <location>
        <begin position="63"/>
        <end position="231"/>
    </location>
</feature>
<keyword evidence="4 10" id="KW-0808">Transferase</keyword>
<evidence type="ECO:0000256" key="2">
    <source>
        <dbReference type="ARBA" id="ARBA00022475"/>
    </source>
</evidence>
<evidence type="ECO:0000256" key="3">
    <source>
        <dbReference type="ARBA" id="ARBA00022676"/>
    </source>
</evidence>
<feature type="transmembrane region" description="Helical" evidence="8">
    <location>
        <begin position="258"/>
        <end position="280"/>
    </location>
</feature>
<dbReference type="GO" id="GO:0005886">
    <property type="term" value="C:plasma membrane"/>
    <property type="evidence" value="ECO:0007669"/>
    <property type="project" value="UniProtKB-SubCell"/>
</dbReference>
<keyword evidence="2" id="KW-1003">Cell membrane</keyword>
<feature type="transmembrane region" description="Helical" evidence="8">
    <location>
        <begin position="349"/>
        <end position="374"/>
    </location>
</feature>
<evidence type="ECO:0000259" key="9">
    <source>
        <dbReference type="Pfam" id="PF02366"/>
    </source>
</evidence>